<dbReference type="GO" id="GO:0048039">
    <property type="term" value="F:ubiquinone binding"/>
    <property type="evidence" value="ECO:0007669"/>
    <property type="project" value="TreeGrafter"/>
</dbReference>
<dbReference type="GO" id="GO:0006099">
    <property type="term" value="P:tricarboxylic acid cycle"/>
    <property type="evidence" value="ECO:0007669"/>
    <property type="project" value="TreeGrafter"/>
</dbReference>
<evidence type="ECO:0000256" key="7">
    <source>
        <dbReference type="RuleBase" id="RU364031"/>
    </source>
</evidence>
<protein>
    <recommendedName>
        <fullName evidence="7">Succinate dehydrogenase [ubiquinone] cytochrome b small subunit</fullName>
    </recommendedName>
</protein>
<sequence>MLRSATSRLSCQASMASQRLFSSSGGHLAADSGALATHAHHTMNLALAVLAPVYFLTPESYSDGFFGKTFGVLLSANITAHSWIGLNYVATDYVPKVSKALLPPARIVIAGMSFVTFIGMSRIAIGSPGGIKGCIAGLWNPPKKE</sequence>
<dbReference type="GO" id="GO:0005743">
    <property type="term" value="C:mitochondrial inner membrane"/>
    <property type="evidence" value="ECO:0007669"/>
    <property type="project" value="UniProtKB-SubCell"/>
</dbReference>
<dbReference type="EMBL" id="JAGRRH010000013">
    <property type="protein sequence ID" value="KAG7361695.1"/>
    <property type="molecule type" value="Genomic_DNA"/>
</dbReference>
<evidence type="ECO:0000256" key="3">
    <source>
        <dbReference type="ARBA" id="ARBA00022989"/>
    </source>
</evidence>
<evidence type="ECO:0000256" key="4">
    <source>
        <dbReference type="ARBA" id="ARBA00023136"/>
    </source>
</evidence>
<evidence type="ECO:0000256" key="6">
    <source>
        <dbReference type="PIRSR" id="PIRSR607992-2"/>
    </source>
</evidence>
<gene>
    <name evidence="8" type="ORF">IV203_036796</name>
</gene>
<organism evidence="8 9">
    <name type="scientific">Nitzschia inconspicua</name>
    <dbReference type="NCBI Taxonomy" id="303405"/>
    <lineage>
        <taxon>Eukaryota</taxon>
        <taxon>Sar</taxon>
        <taxon>Stramenopiles</taxon>
        <taxon>Ochrophyta</taxon>
        <taxon>Bacillariophyta</taxon>
        <taxon>Bacillariophyceae</taxon>
        <taxon>Bacillariophycidae</taxon>
        <taxon>Bacillariales</taxon>
        <taxon>Bacillariaceae</taxon>
        <taxon>Nitzschia</taxon>
    </lineage>
</organism>
<dbReference type="OrthoDB" id="18577at2759"/>
<dbReference type="GO" id="GO:0046872">
    <property type="term" value="F:metal ion binding"/>
    <property type="evidence" value="ECO:0007669"/>
    <property type="project" value="UniProtKB-KW"/>
</dbReference>
<dbReference type="PANTHER" id="PTHR13337">
    <property type="entry name" value="SUCCINATE DEHYDROGENASE"/>
    <property type="match status" value="1"/>
</dbReference>
<keyword evidence="9" id="KW-1185">Reference proteome</keyword>
<keyword evidence="7" id="KW-0999">Mitochondrion inner membrane</keyword>
<name>A0A9K3LH02_9STRA</name>
<dbReference type="InterPro" id="IPR007992">
    <property type="entry name" value="CybS"/>
</dbReference>
<dbReference type="PANTHER" id="PTHR13337:SF2">
    <property type="entry name" value="SUCCINATE DEHYDROGENASE [UBIQUINONE] CYTOCHROME B SMALL SUBUNIT, MITOCHONDRIAL"/>
    <property type="match status" value="1"/>
</dbReference>
<dbReference type="GO" id="GO:0020037">
    <property type="term" value="F:heme binding"/>
    <property type="evidence" value="ECO:0007669"/>
    <property type="project" value="TreeGrafter"/>
</dbReference>
<dbReference type="Proteomes" id="UP000693970">
    <property type="component" value="Unassembled WGS sequence"/>
</dbReference>
<comment type="caution">
    <text evidence="8">The sequence shown here is derived from an EMBL/GenBank/DDBJ whole genome shotgun (WGS) entry which is preliminary data.</text>
</comment>
<feature type="binding site" evidence="5">
    <location>
        <position position="93"/>
    </location>
    <ligand>
        <name>a ubiquinone</name>
        <dbReference type="ChEBI" id="CHEBI:16389"/>
        <note>ligand shared with IP/SDHB</note>
    </ligand>
</feature>
<dbReference type="AlphaFoldDB" id="A0A9K3LH02"/>
<evidence type="ECO:0000313" key="8">
    <source>
        <dbReference type="EMBL" id="KAG7361695.1"/>
    </source>
</evidence>
<keyword evidence="6" id="KW-0479">Metal-binding</keyword>
<keyword evidence="6" id="KW-0408">Iron</keyword>
<dbReference type="GO" id="GO:0006121">
    <property type="term" value="P:mitochondrial electron transport, succinate to ubiquinone"/>
    <property type="evidence" value="ECO:0007669"/>
    <property type="project" value="TreeGrafter"/>
</dbReference>
<reference evidence="8" key="2">
    <citation type="submission" date="2021-04" db="EMBL/GenBank/DDBJ databases">
        <authorList>
            <person name="Podell S."/>
        </authorList>
    </citation>
    <scope>NUCLEOTIDE SEQUENCE</scope>
    <source>
        <strain evidence="8">Hildebrandi</strain>
    </source>
</reference>
<feature type="binding site" description="axial binding residue" evidence="6">
    <location>
        <position position="81"/>
    </location>
    <ligand>
        <name>heme b</name>
        <dbReference type="ChEBI" id="CHEBI:60344"/>
        <note>ligand shared with SDHC</note>
    </ligand>
    <ligandPart>
        <name>Fe</name>
        <dbReference type="ChEBI" id="CHEBI:18248"/>
    </ligandPart>
</feature>
<evidence type="ECO:0000256" key="1">
    <source>
        <dbReference type="ARBA" id="ARBA00004370"/>
    </source>
</evidence>
<evidence type="ECO:0000256" key="5">
    <source>
        <dbReference type="PIRSR" id="PIRSR607992-1"/>
    </source>
</evidence>
<evidence type="ECO:0000256" key="2">
    <source>
        <dbReference type="ARBA" id="ARBA00022692"/>
    </source>
</evidence>
<keyword evidence="4 7" id="KW-0472">Membrane</keyword>
<comment type="similarity">
    <text evidence="7">Belongs to the CybS family.</text>
</comment>
<comment type="subcellular location">
    <subcellularLocation>
        <location evidence="1">Membrane</location>
    </subcellularLocation>
    <subcellularLocation>
        <location evidence="7">Mitochondrion inner membrane</location>
        <topology evidence="7">Multi-pass membrane protein</topology>
    </subcellularLocation>
</comment>
<keyword evidence="7" id="KW-0496">Mitochondrion</keyword>
<accession>A0A9K3LH02</accession>
<keyword evidence="7" id="KW-0809">Transit peptide</keyword>
<keyword evidence="3" id="KW-1133">Transmembrane helix</keyword>
<reference evidence="8" key="1">
    <citation type="journal article" date="2021" name="Sci. Rep.">
        <title>Diploid genomic architecture of Nitzschia inconspicua, an elite biomass production diatom.</title>
        <authorList>
            <person name="Oliver A."/>
            <person name="Podell S."/>
            <person name="Pinowska A."/>
            <person name="Traller J.C."/>
            <person name="Smith S.R."/>
            <person name="McClure R."/>
            <person name="Beliaev A."/>
            <person name="Bohutskyi P."/>
            <person name="Hill E.A."/>
            <person name="Rabines A."/>
            <person name="Zheng H."/>
            <person name="Allen L.Z."/>
            <person name="Kuo A."/>
            <person name="Grigoriev I.V."/>
            <person name="Allen A.E."/>
            <person name="Hazlebeck D."/>
            <person name="Allen E.E."/>
        </authorList>
    </citation>
    <scope>NUCLEOTIDE SEQUENCE</scope>
    <source>
        <strain evidence="8">Hildebrandi</strain>
    </source>
</reference>
<proteinExistence type="inferred from homology"/>
<evidence type="ECO:0000313" key="9">
    <source>
        <dbReference type="Proteomes" id="UP000693970"/>
    </source>
</evidence>
<keyword evidence="2" id="KW-0812">Transmembrane</keyword>